<feature type="domain" description="TonB-dependent receptor-like beta-barrel" evidence="4">
    <location>
        <begin position="52"/>
        <end position="262"/>
    </location>
</feature>
<gene>
    <name evidence="5" type="ORF">S03H2_49515</name>
</gene>
<accession>X1IUU5</accession>
<keyword evidence="3" id="KW-0998">Cell outer membrane</keyword>
<comment type="caution">
    <text evidence="5">The sequence shown here is derived from an EMBL/GenBank/DDBJ whole genome shotgun (WGS) entry which is preliminary data.</text>
</comment>
<dbReference type="PANTHER" id="PTHR47234">
    <property type="match status" value="1"/>
</dbReference>
<proteinExistence type="predicted"/>
<protein>
    <recommendedName>
        <fullName evidence="4">TonB-dependent receptor-like beta-barrel domain-containing protein</fullName>
    </recommendedName>
</protein>
<dbReference type="SUPFAM" id="SSF56935">
    <property type="entry name" value="Porins"/>
    <property type="match status" value="1"/>
</dbReference>
<dbReference type="Gene3D" id="2.40.170.20">
    <property type="entry name" value="TonB-dependent receptor, beta-barrel domain"/>
    <property type="match status" value="1"/>
</dbReference>
<sequence>NRAYNTDRSTTAPGALPPGAWGYQRYGDPAVVTYQGLLNFGYTFSPAVEAYGYITATRRDATSNGFYRKWDDSRNVTSINPNGYLPQIKNHTNDINTVVGLRGTTEGGWHWDASVNYGKNHLVFDVNNSFNVNMYYSLGYSPTYFYAGTFAYSQQAVNFDMSKDIKFDFLPNSGTFAWGAEFRRETYSIQPGEPASYYFNPNTVDANGSARPGGSQVFPGLAPQSAGDWSRHNYALYADFETDLSDRLSGGIAARYEDYSDAG</sequence>
<comment type="subcellular location">
    <subcellularLocation>
        <location evidence="1">Cell outer membrane</location>
    </subcellularLocation>
</comment>
<name>X1IUU5_9ZZZZ</name>
<evidence type="ECO:0000256" key="1">
    <source>
        <dbReference type="ARBA" id="ARBA00004442"/>
    </source>
</evidence>
<dbReference type="InterPro" id="IPR000531">
    <property type="entry name" value="Beta-barrel_TonB"/>
</dbReference>
<evidence type="ECO:0000313" key="5">
    <source>
        <dbReference type="EMBL" id="GAH73015.1"/>
    </source>
</evidence>
<evidence type="ECO:0000259" key="4">
    <source>
        <dbReference type="Pfam" id="PF00593"/>
    </source>
</evidence>
<evidence type="ECO:0000256" key="2">
    <source>
        <dbReference type="ARBA" id="ARBA00023136"/>
    </source>
</evidence>
<dbReference type="EMBL" id="BARU01031289">
    <property type="protein sequence ID" value="GAH73015.1"/>
    <property type="molecule type" value="Genomic_DNA"/>
</dbReference>
<keyword evidence="2" id="KW-0472">Membrane</keyword>
<feature type="non-terminal residue" evidence="5">
    <location>
        <position position="1"/>
    </location>
</feature>
<dbReference type="InterPro" id="IPR036942">
    <property type="entry name" value="Beta-barrel_TonB_sf"/>
</dbReference>
<dbReference type="AlphaFoldDB" id="X1IUU5"/>
<dbReference type="Pfam" id="PF00593">
    <property type="entry name" value="TonB_dep_Rec_b-barrel"/>
    <property type="match status" value="1"/>
</dbReference>
<evidence type="ECO:0000256" key="3">
    <source>
        <dbReference type="ARBA" id="ARBA00023237"/>
    </source>
</evidence>
<dbReference type="GO" id="GO:0009279">
    <property type="term" value="C:cell outer membrane"/>
    <property type="evidence" value="ECO:0007669"/>
    <property type="project" value="UniProtKB-SubCell"/>
</dbReference>
<reference evidence="5" key="1">
    <citation type="journal article" date="2014" name="Front. Microbiol.">
        <title>High frequency of phylogenetically diverse reductive dehalogenase-homologous genes in deep subseafloor sedimentary metagenomes.</title>
        <authorList>
            <person name="Kawai M."/>
            <person name="Futagami T."/>
            <person name="Toyoda A."/>
            <person name="Takaki Y."/>
            <person name="Nishi S."/>
            <person name="Hori S."/>
            <person name="Arai W."/>
            <person name="Tsubouchi T."/>
            <person name="Morono Y."/>
            <person name="Uchiyama I."/>
            <person name="Ito T."/>
            <person name="Fujiyama A."/>
            <person name="Inagaki F."/>
            <person name="Takami H."/>
        </authorList>
    </citation>
    <scope>NUCLEOTIDE SEQUENCE</scope>
    <source>
        <strain evidence="5">Expedition CK06-06</strain>
    </source>
</reference>
<organism evidence="5">
    <name type="scientific">marine sediment metagenome</name>
    <dbReference type="NCBI Taxonomy" id="412755"/>
    <lineage>
        <taxon>unclassified sequences</taxon>
        <taxon>metagenomes</taxon>
        <taxon>ecological metagenomes</taxon>
    </lineage>
</organism>
<feature type="non-terminal residue" evidence="5">
    <location>
        <position position="263"/>
    </location>
</feature>
<dbReference type="PANTHER" id="PTHR47234:SF3">
    <property type="entry name" value="SECRETIN_TONB SHORT N-TERMINAL DOMAIN-CONTAINING PROTEIN"/>
    <property type="match status" value="1"/>
</dbReference>